<evidence type="ECO:0000256" key="1">
    <source>
        <dbReference type="ARBA" id="ARBA00005647"/>
    </source>
</evidence>
<dbReference type="InterPro" id="IPR000988">
    <property type="entry name" value="Ribosomal_eL24-rel_N"/>
</dbReference>
<gene>
    <name evidence="5" type="ORF">BCV70DRAFT_197786</name>
</gene>
<dbReference type="FunFam" id="2.30.170.20:FF:000001">
    <property type="entry name" value="probable ribosome biogenesis protein RLP24"/>
    <property type="match status" value="1"/>
</dbReference>
<name>A0A317XZ69_9BASI</name>
<dbReference type="EMBL" id="KZ819188">
    <property type="protein sequence ID" value="PWZ03584.1"/>
    <property type="molecule type" value="Genomic_DNA"/>
</dbReference>
<dbReference type="GO" id="GO:0003735">
    <property type="term" value="F:structural constituent of ribosome"/>
    <property type="evidence" value="ECO:0007669"/>
    <property type="project" value="InterPro"/>
</dbReference>
<dbReference type="InParanoid" id="A0A317XZ69"/>
<protein>
    <recommendedName>
        <fullName evidence="2">Ribosome biogenesis protein RLP24</fullName>
    </recommendedName>
</protein>
<organism evidence="5 6">
    <name type="scientific">Testicularia cyperi</name>
    <dbReference type="NCBI Taxonomy" id="1882483"/>
    <lineage>
        <taxon>Eukaryota</taxon>
        <taxon>Fungi</taxon>
        <taxon>Dikarya</taxon>
        <taxon>Basidiomycota</taxon>
        <taxon>Ustilaginomycotina</taxon>
        <taxon>Ustilaginomycetes</taxon>
        <taxon>Ustilaginales</taxon>
        <taxon>Anthracoideaceae</taxon>
        <taxon>Testicularia</taxon>
    </lineage>
</organism>
<dbReference type="AlphaFoldDB" id="A0A317XZ69"/>
<dbReference type="GO" id="GO:0005730">
    <property type="term" value="C:nucleolus"/>
    <property type="evidence" value="ECO:0007669"/>
    <property type="project" value="TreeGrafter"/>
</dbReference>
<feature type="domain" description="TRASH" evidence="4">
    <location>
        <begin position="6"/>
        <end position="44"/>
    </location>
</feature>
<evidence type="ECO:0000313" key="5">
    <source>
        <dbReference type="EMBL" id="PWZ03584.1"/>
    </source>
</evidence>
<dbReference type="CDD" id="cd00472">
    <property type="entry name" value="Ribosomal_L24e_L24"/>
    <property type="match status" value="1"/>
</dbReference>
<evidence type="ECO:0000259" key="4">
    <source>
        <dbReference type="SMART" id="SM00746"/>
    </source>
</evidence>
<dbReference type="SUPFAM" id="SSF57716">
    <property type="entry name" value="Glucocorticoid receptor-like (DNA-binding domain)"/>
    <property type="match status" value="1"/>
</dbReference>
<keyword evidence="6" id="KW-1185">Reference proteome</keyword>
<dbReference type="OrthoDB" id="10262490at2759"/>
<reference evidence="5 6" key="1">
    <citation type="journal article" date="2018" name="Mol. Biol. Evol.">
        <title>Broad Genomic Sampling Reveals a Smut Pathogenic Ancestry of the Fungal Clade Ustilaginomycotina.</title>
        <authorList>
            <person name="Kijpornyongpan T."/>
            <person name="Mondo S.J."/>
            <person name="Barry K."/>
            <person name="Sandor L."/>
            <person name="Lee J."/>
            <person name="Lipzen A."/>
            <person name="Pangilinan J."/>
            <person name="LaButti K."/>
            <person name="Hainaut M."/>
            <person name="Henrissat B."/>
            <person name="Grigoriev I.V."/>
            <person name="Spatafora J.W."/>
            <person name="Aime M.C."/>
        </authorList>
    </citation>
    <scope>NUCLEOTIDE SEQUENCE [LARGE SCALE GENOMIC DNA]</scope>
    <source>
        <strain evidence="5 6">MCA 3645</strain>
    </source>
</reference>
<dbReference type="Proteomes" id="UP000246740">
    <property type="component" value="Unassembled WGS sequence"/>
</dbReference>
<dbReference type="FunCoup" id="A0A317XZ69">
    <property type="interactions" value="506"/>
</dbReference>
<evidence type="ECO:0000313" key="6">
    <source>
        <dbReference type="Proteomes" id="UP000246740"/>
    </source>
</evidence>
<dbReference type="SMART" id="SM00746">
    <property type="entry name" value="TRASH"/>
    <property type="match status" value="1"/>
</dbReference>
<proteinExistence type="inferred from homology"/>
<dbReference type="InterPro" id="IPR056366">
    <property type="entry name" value="Ribosomal_eL24"/>
</dbReference>
<keyword evidence="3" id="KW-0690">Ribosome biogenesis</keyword>
<accession>A0A317XZ69</accession>
<comment type="similarity">
    <text evidence="1">Belongs to the eukaryotic ribosomal protein eL24 family.</text>
</comment>
<dbReference type="InterPro" id="IPR011017">
    <property type="entry name" value="TRASH_dom"/>
</dbReference>
<dbReference type="InterPro" id="IPR038630">
    <property type="entry name" value="L24e/L24_sf"/>
</dbReference>
<dbReference type="PANTHER" id="PTHR10792">
    <property type="entry name" value="60S RIBOSOMAL PROTEIN L24"/>
    <property type="match status" value="1"/>
</dbReference>
<sequence length="185" mass="21000">MRIEHCFFCSAPCYPGKGITFVRNDAKVFKFCKSKCHKNFKLKRNPRKVRWTKAFRKANGKEMTVDSTLEFEKKRNVPVRYDRELVNTTLQAMKRIQEIKTRREIAFYKARLAKAGVKSKAKEADRLLVHRNAHLRASIEASRQLASASTSKDKVKIKAKAASAKPKSALVGAGESGMTMGMDMD</sequence>
<evidence type="ECO:0000256" key="2">
    <source>
        <dbReference type="ARBA" id="ARBA00018397"/>
    </source>
</evidence>
<dbReference type="PANTHER" id="PTHR10792:SF8">
    <property type="entry name" value="RIBOSOME BIOGENESIS PROTEIN RLP24-RELATED"/>
    <property type="match status" value="1"/>
</dbReference>
<evidence type="ECO:0000256" key="3">
    <source>
        <dbReference type="ARBA" id="ARBA00022517"/>
    </source>
</evidence>
<dbReference type="Pfam" id="PF01246">
    <property type="entry name" value="Ribosomal_L24e"/>
    <property type="match status" value="1"/>
</dbReference>
<dbReference type="Gene3D" id="2.30.170.20">
    <property type="entry name" value="Ribosomal protein L24e"/>
    <property type="match status" value="1"/>
</dbReference>
<dbReference type="GO" id="GO:0042273">
    <property type="term" value="P:ribosomal large subunit biogenesis"/>
    <property type="evidence" value="ECO:0007669"/>
    <property type="project" value="TreeGrafter"/>
</dbReference>
<dbReference type="STRING" id="1882483.A0A317XZ69"/>